<feature type="compositionally biased region" description="Pro residues" evidence="2">
    <location>
        <begin position="201"/>
        <end position="211"/>
    </location>
</feature>
<evidence type="ECO:0000256" key="2">
    <source>
        <dbReference type="SAM" id="MobiDB-lite"/>
    </source>
</evidence>
<proteinExistence type="predicted"/>
<dbReference type="Proteomes" id="UP001476798">
    <property type="component" value="Unassembled WGS sequence"/>
</dbReference>
<sequence length="323" mass="34526">MLGDHLTNVGINRDNVSEVLQMYMSAHCANTDLAPLALSLKTKAFQAHTPAQKASILGFLANELASSKAVISSLDGQNLRAQSLEQQKDDSQEHEGKKHSQTLFYQQSSCVSKMCRNVGKGVSKQSLKAQEKECAQNSSPMSIPNASRKGTLSSPIHNIPEPAAALTPCLVTTNDTTNIPPPASTSLSFPWLPAPQESPGNTPPTSSPAPSPHLIFQANDQLLRVLTERSGHWFSLLPRNPCDLSSITTTPPGAPRGSPKASSTPGRPRSPPPSPALPLTPSAASASASPHHPTGLLNYPLSALQVRVMARINLKWLFYVFLN</sequence>
<feature type="region of interest" description="Disordered" evidence="2">
    <location>
        <begin position="175"/>
        <end position="213"/>
    </location>
</feature>
<name>A0ABV0MS88_9TELE</name>
<dbReference type="PANTHER" id="PTHR45915">
    <property type="entry name" value="TRANSCRIPTION INTERMEDIARY FACTOR"/>
    <property type="match status" value="1"/>
</dbReference>
<dbReference type="EMBL" id="JAHRIO010011134">
    <property type="protein sequence ID" value="MEQ2161990.1"/>
    <property type="molecule type" value="Genomic_DNA"/>
</dbReference>
<comment type="caution">
    <text evidence="3">The sequence shown here is derived from an EMBL/GenBank/DDBJ whole genome shotgun (WGS) entry which is preliminary data.</text>
</comment>
<feature type="compositionally biased region" description="Pro residues" evidence="2">
    <location>
        <begin position="268"/>
        <end position="278"/>
    </location>
</feature>
<feature type="region of interest" description="Disordered" evidence="2">
    <location>
        <begin position="245"/>
        <end position="291"/>
    </location>
</feature>
<keyword evidence="4" id="KW-1185">Reference proteome</keyword>
<feature type="compositionally biased region" description="Polar residues" evidence="2">
    <location>
        <begin position="135"/>
        <end position="156"/>
    </location>
</feature>
<organism evidence="3 4">
    <name type="scientific">Goodea atripinnis</name>
    <dbReference type="NCBI Taxonomy" id="208336"/>
    <lineage>
        <taxon>Eukaryota</taxon>
        <taxon>Metazoa</taxon>
        <taxon>Chordata</taxon>
        <taxon>Craniata</taxon>
        <taxon>Vertebrata</taxon>
        <taxon>Euteleostomi</taxon>
        <taxon>Actinopterygii</taxon>
        <taxon>Neopterygii</taxon>
        <taxon>Teleostei</taxon>
        <taxon>Neoteleostei</taxon>
        <taxon>Acanthomorphata</taxon>
        <taxon>Ovalentaria</taxon>
        <taxon>Atherinomorphae</taxon>
        <taxon>Cyprinodontiformes</taxon>
        <taxon>Goodeidae</taxon>
        <taxon>Goodea</taxon>
    </lineage>
</organism>
<comment type="subcellular location">
    <subcellularLocation>
        <location evidence="1">Nucleus</location>
    </subcellularLocation>
</comment>
<evidence type="ECO:0000313" key="3">
    <source>
        <dbReference type="EMBL" id="MEQ2161990.1"/>
    </source>
</evidence>
<feature type="region of interest" description="Disordered" evidence="2">
    <location>
        <begin position="131"/>
        <end position="159"/>
    </location>
</feature>
<evidence type="ECO:0000256" key="1">
    <source>
        <dbReference type="ARBA" id="ARBA00004123"/>
    </source>
</evidence>
<protein>
    <submittedName>
        <fullName evidence="3">Uncharacterized protein</fullName>
    </submittedName>
</protein>
<gene>
    <name evidence="3" type="ORF">GOODEAATRI_015391</name>
</gene>
<dbReference type="PANTHER" id="PTHR45915:SF1">
    <property type="entry name" value="BROMODOMAIN ADJACENT TO ZINC FINGER DOMAIN PROTEIN 2B"/>
    <property type="match status" value="1"/>
</dbReference>
<accession>A0ABV0MS88</accession>
<evidence type="ECO:0000313" key="4">
    <source>
        <dbReference type="Proteomes" id="UP001476798"/>
    </source>
</evidence>
<reference evidence="3 4" key="1">
    <citation type="submission" date="2021-06" db="EMBL/GenBank/DDBJ databases">
        <authorList>
            <person name="Palmer J.M."/>
        </authorList>
    </citation>
    <scope>NUCLEOTIDE SEQUENCE [LARGE SCALE GENOMIC DNA]</scope>
    <source>
        <strain evidence="3 4">GA_2019</strain>
        <tissue evidence="3">Muscle</tissue>
    </source>
</reference>
<feature type="compositionally biased region" description="Polar residues" evidence="2">
    <location>
        <begin position="175"/>
        <end position="188"/>
    </location>
</feature>
<feature type="compositionally biased region" description="Low complexity" evidence="2">
    <location>
        <begin position="279"/>
        <end position="291"/>
    </location>
</feature>